<sequence>MDEQKIIFNNRFEKEKFEDYKTDLGTGNTITPDFTEADDFLKFIQKNRRSVPSKERIADKDKFIKTVYELSNSFEIDADLIEFAEGYIANIYVDYACYTGYIKKLLAILLSLPMIFPFRWQ</sequence>
<reference evidence="1" key="1">
    <citation type="journal article" date="2013" name="Environ. Microbiol.">
        <title>Microbiota from the distal guts of lean and obese adolescents exhibit partial functional redundancy besides clear differences in community structure.</title>
        <authorList>
            <person name="Ferrer M."/>
            <person name="Ruiz A."/>
            <person name="Lanza F."/>
            <person name="Haange S.B."/>
            <person name="Oberbach A."/>
            <person name="Till H."/>
            <person name="Bargiela R."/>
            <person name="Campoy C."/>
            <person name="Segura M.T."/>
            <person name="Richter M."/>
            <person name="von Bergen M."/>
            <person name="Seifert J."/>
            <person name="Suarez A."/>
        </authorList>
    </citation>
    <scope>NUCLEOTIDE SEQUENCE</scope>
</reference>
<protein>
    <submittedName>
        <fullName evidence="1">Uncharacterized protein</fullName>
    </submittedName>
</protein>
<organism evidence="1">
    <name type="scientific">human gut metagenome</name>
    <dbReference type="NCBI Taxonomy" id="408170"/>
    <lineage>
        <taxon>unclassified sequences</taxon>
        <taxon>metagenomes</taxon>
        <taxon>organismal metagenomes</taxon>
    </lineage>
</organism>
<proteinExistence type="predicted"/>
<evidence type="ECO:0000313" key="1">
    <source>
        <dbReference type="EMBL" id="EKC49806.1"/>
    </source>
</evidence>
<accession>K1SRE5</accession>
<gene>
    <name evidence="1" type="ORF">LEA_18213</name>
</gene>
<comment type="caution">
    <text evidence="1">The sequence shown here is derived from an EMBL/GenBank/DDBJ whole genome shotgun (WGS) entry which is preliminary data.</text>
</comment>
<name>K1SRE5_9ZZZZ</name>
<dbReference type="AlphaFoldDB" id="K1SRE5"/>
<dbReference type="EMBL" id="AJWY01012485">
    <property type="protein sequence ID" value="EKC49806.1"/>
    <property type="molecule type" value="Genomic_DNA"/>
</dbReference>